<protein>
    <submittedName>
        <fullName evidence="1">Uncharacterized protein</fullName>
    </submittedName>
</protein>
<dbReference type="Proteomes" id="UP000824533">
    <property type="component" value="Linkage Group LG29"/>
</dbReference>
<proteinExistence type="predicted"/>
<gene>
    <name evidence="1" type="ORF">K1T71_014512</name>
</gene>
<organism evidence="1 2">
    <name type="scientific">Dendrolimus kikuchii</name>
    <dbReference type="NCBI Taxonomy" id="765133"/>
    <lineage>
        <taxon>Eukaryota</taxon>
        <taxon>Metazoa</taxon>
        <taxon>Ecdysozoa</taxon>
        <taxon>Arthropoda</taxon>
        <taxon>Hexapoda</taxon>
        <taxon>Insecta</taxon>
        <taxon>Pterygota</taxon>
        <taxon>Neoptera</taxon>
        <taxon>Endopterygota</taxon>
        <taxon>Lepidoptera</taxon>
        <taxon>Glossata</taxon>
        <taxon>Ditrysia</taxon>
        <taxon>Bombycoidea</taxon>
        <taxon>Lasiocampidae</taxon>
        <taxon>Dendrolimus</taxon>
    </lineage>
</organism>
<keyword evidence="2" id="KW-1185">Reference proteome</keyword>
<sequence length="523" mass="56468">MSSHNKKECPGKKPCEPQTRTRLESMPLSRPLIKSSSRQCVIRVPADSRTPPAPNDSPSKTTSRCDIKYCTSDTCRNSSSCIKTLPKYCPYGIKKQSDTSVCPGACSQPDDGNESDVVDYRHSMISLAESIAKSLQNLTSECPAKISPVPRSSLSRAALCSADNERDVRKDCFHTSGSRESMHIPSPENSVHDSESELSPRKVTCCPDVDSDTDNTAGGKTSQENICPSVKAYLDKQTSTHETNKQNVTTQKSVSRTTPTVPALNRSTSSKGGVKPTKSPQAAVLEELKSSKSTCPAVESAYKILSELPCSAQAGQVNHHEDLEKQTSSSQRKSSCCTNNQQKFTGRDTEQQYCKNAGRISLVTRRSQLPEETDSKQCCPSNEPKNIDMMRPCAEESFPCCKSAISKSATALSQEKLAKLGSSCNKPSCSMTMCAPRSNVKCASDNELPKSSTNLTSPLPKNADKSKDLKPQSVGVSSNNCTSALCPGNETKAQCDCRYPPAFRQFGCTGNIAGNCDCASKNI</sequence>
<accession>A0ACC1CEA7</accession>
<comment type="caution">
    <text evidence="1">The sequence shown here is derived from an EMBL/GenBank/DDBJ whole genome shotgun (WGS) entry which is preliminary data.</text>
</comment>
<name>A0ACC1CEA7_9NEOP</name>
<evidence type="ECO:0000313" key="2">
    <source>
        <dbReference type="Proteomes" id="UP000824533"/>
    </source>
</evidence>
<reference evidence="1 2" key="1">
    <citation type="journal article" date="2021" name="Front. Genet.">
        <title>Chromosome-Level Genome Assembly Reveals Significant Gene Expansion in the Toll and IMD Signaling Pathways of Dendrolimus kikuchii.</title>
        <authorList>
            <person name="Zhou J."/>
            <person name="Wu P."/>
            <person name="Xiong Z."/>
            <person name="Liu N."/>
            <person name="Zhao N."/>
            <person name="Ji M."/>
            <person name="Qiu Y."/>
            <person name="Yang B."/>
        </authorList>
    </citation>
    <scope>NUCLEOTIDE SEQUENCE [LARGE SCALE GENOMIC DNA]</scope>
    <source>
        <strain evidence="1">Ann1</strain>
    </source>
</reference>
<evidence type="ECO:0000313" key="1">
    <source>
        <dbReference type="EMBL" id="KAJ0169906.1"/>
    </source>
</evidence>
<dbReference type="EMBL" id="CM034415">
    <property type="protein sequence ID" value="KAJ0169906.1"/>
    <property type="molecule type" value="Genomic_DNA"/>
</dbReference>